<feature type="domain" description="Major facilitator superfamily associated" evidence="7">
    <location>
        <begin position="27"/>
        <end position="554"/>
    </location>
</feature>
<keyword evidence="10" id="KW-1185">Reference proteome</keyword>
<accession>A0A815SVI6</accession>
<evidence type="ECO:0000313" key="8">
    <source>
        <dbReference type="EMBL" id="CAF1494795.1"/>
    </source>
</evidence>
<reference evidence="8" key="1">
    <citation type="submission" date="2021-02" db="EMBL/GenBank/DDBJ databases">
        <authorList>
            <person name="Nowell W R."/>
        </authorList>
    </citation>
    <scope>NUCLEOTIDE SEQUENCE</scope>
</reference>
<evidence type="ECO:0000256" key="6">
    <source>
        <dbReference type="SAM" id="Phobius"/>
    </source>
</evidence>
<evidence type="ECO:0000259" key="7">
    <source>
        <dbReference type="Pfam" id="PF12832"/>
    </source>
</evidence>
<gene>
    <name evidence="8" type="ORF">BJG266_LOCUS42822</name>
    <name evidence="9" type="ORF">QVE165_LOCUS59716</name>
</gene>
<feature type="transmembrane region" description="Helical" evidence="6">
    <location>
        <begin position="26"/>
        <end position="44"/>
    </location>
</feature>
<name>A0A815SVI6_9BILA</name>
<proteinExistence type="inferred from homology"/>
<feature type="transmembrane region" description="Helical" evidence="6">
    <location>
        <begin position="96"/>
        <end position="114"/>
    </location>
</feature>
<dbReference type="PANTHER" id="PTHR16172">
    <property type="entry name" value="MAJOR FACILITATOR SUPERFAMILY DOMAIN-CONTAINING PROTEIN 6-LIKE"/>
    <property type="match status" value="1"/>
</dbReference>
<feature type="transmembrane region" description="Helical" evidence="6">
    <location>
        <begin position="526"/>
        <end position="544"/>
    </location>
</feature>
<evidence type="ECO:0000256" key="3">
    <source>
        <dbReference type="ARBA" id="ARBA00022692"/>
    </source>
</evidence>
<organism evidence="8 11">
    <name type="scientific">Adineta steineri</name>
    <dbReference type="NCBI Taxonomy" id="433720"/>
    <lineage>
        <taxon>Eukaryota</taxon>
        <taxon>Metazoa</taxon>
        <taxon>Spiralia</taxon>
        <taxon>Gnathifera</taxon>
        <taxon>Rotifera</taxon>
        <taxon>Eurotatoria</taxon>
        <taxon>Bdelloidea</taxon>
        <taxon>Adinetida</taxon>
        <taxon>Adinetidae</taxon>
        <taxon>Adineta</taxon>
    </lineage>
</organism>
<keyword evidence="3 6" id="KW-0812">Transmembrane</keyword>
<dbReference type="InterPro" id="IPR051717">
    <property type="entry name" value="MFS_MFSD6"/>
</dbReference>
<feature type="transmembrane region" description="Helical" evidence="6">
    <location>
        <begin position="300"/>
        <end position="318"/>
    </location>
</feature>
<evidence type="ECO:0000313" key="9">
    <source>
        <dbReference type="EMBL" id="CAF1642541.1"/>
    </source>
</evidence>
<feature type="transmembrane region" description="Helical" evidence="6">
    <location>
        <begin position="64"/>
        <end position="84"/>
    </location>
</feature>
<evidence type="ECO:0000256" key="2">
    <source>
        <dbReference type="ARBA" id="ARBA00005241"/>
    </source>
</evidence>
<dbReference type="EMBL" id="CAJNOM010003177">
    <property type="protein sequence ID" value="CAF1642541.1"/>
    <property type="molecule type" value="Genomic_DNA"/>
</dbReference>
<feature type="transmembrane region" description="Helical" evidence="6">
    <location>
        <begin position="383"/>
        <end position="411"/>
    </location>
</feature>
<dbReference type="EMBL" id="CAJNOI010002846">
    <property type="protein sequence ID" value="CAF1494795.1"/>
    <property type="molecule type" value="Genomic_DNA"/>
</dbReference>
<dbReference type="Proteomes" id="UP000663877">
    <property type="component" value="Unassembled WGS sequence"/>
</dbReference>
<feature type="transmembrane region" description="Helical" evidence="6">
    <location>
        <begin position="324"/>
        <end position="345"/>
    </location>
</feature>
<dbReference type="OrthoDB" id="515887at2759"/>
<evidence type="ECO:0000256" key="4">
    <source>
        <dbReference type="ARBA" id="ARBA00022989"/>
    </source>
</evidence>
<dbReference type="AlphaFoldDB" id="A0A815SVI6"/>
<feature type="transmembrane region" description="Helical" evidence="6">
    <location>
        <begin position="457"/>
        <end position="478"/>
    </location>
</feature>
<feature type="transmembrane region" description="Helical" evidence="6">
    <location>
        <begin position="431"/>
        <end position="450"/>
    </location>
</feature>
<comment type="subcellular location">
    <subcellularLocation>
        <location evidence="1">Membrane</location>
        <topology evidence="1">Multi-pass membrane protein</topology>
    </subcellularLocation>
</comment>
<dbReference type="SUPFAM" id="SSF103473">
    <property type="entry name" value="MFS general substrate transporter"/>
    <property type="match status" value="2"/>
</dbReference>
<dbReference type="Gene3D" id="1.20.1250.20">
    <property type="entry name" value="MFS general substrate transporter like domains"/>
    <property type="match status" value="2"/>
</dbReference>
<comment type="caution">
    <text evidence="8">The sequence shown here is derived from an EMBL/GenBank/DDBJ whole genome shotgun (WGS) entry which is preliminary data.</text>
</comment>
<dbReference type="InterPro" id="IPR036259">
    <property type="entry name" value="MFS_trans_sf"/>
</dbReference>
<dbReference type="Proteomes" id="UP000663832">
    <property type="component" value="Unassembled WGS sequence"/>
</dbReference>
<dbReference type="Pfam" id="PF12832">
    <property type="entry name" value="MFS_1_like"/>
    <property type="match status" value="1"/>
</dbReference>
<sequence length="617" mass="69102">MASPTIPSSADNADTLQSKLSFIHRYYLLLKAHYFLFFAAYGAFYPILSITLRSRGLSDTEISYLNIGIPFLIFFTNPLMNYIADLSRRYKLTFNCVYFIAAIACASILVAPSVKSGNIQATMTHDTKLGHILDLCASQELATKCASRAKCGCTYQANCSFDDVLNRGYNNQMEPFLFNFSMKSENIREETNDINGVTKQQACGIKYKVLIDNDIKQYRENPSFNRSLSRVRSSRLVVCGITCSEANNCRGPRNSDQTPFIVLYAVLFVVGTSLLTNAIPLGGAICFASIHRVDIYGQQRVWGTIGFGIVAYTTSLLYNYFHSIYVYFIMFCITSGACIITTCFIRIQPDKKKRRSTVDEIIIQKNDNLNHGKTKKNRSQSKILAILPLLKKVDVIVFFSLTIIWGMSYAVLNPYLYLYIDEIAPCDSHSVIGIMSLVSAVSEVIALFFAARFLKLLGTNLSSVIILLAFSVRFGGYYFIREPYFLACMETMHFFNFGILLVLILQKADSIAPPGLSGTLQSVSMGLCFGLGCGIGLIVSLFIYKSLEHRLLFLIFAIFNLICAIIYGIYFLISRKNSNKSIEHNTSNIIVESDTKSNEEPLLVSSIENKSDNQIDK</sequence>
<keyword evidence="5 6" id="KW-0472">Membrane</keyword>
<feature type="transmembrane region" description="Helical" evidence="6">
    <location>
        <begin position="550"/>
        <end position="573"/>
    </location>
</feature>
<feature type="transmembrane region" description="Helical" evidence="6">
    <location>
        <begin position="261"/>
        <end position="288"/>
    </location>
</feature>
<evidence type="ECO:0000256" key="5">
    <source>
        <dbReference type="ARBA" id="ARBA00023136"/>
    </source>
</evidence>
<keyword evidence="4 6" id="KW-1133">Transmembrane helix</keyword>
<protein>
    <recommendedName>
        <fullName evidence="7">Major facilitator superfamily associated domain-containing protein</fullName>
    </recommendedName>
</protein>
<dbReference type="PANTHER" id="PTHR16172:SF41">
    <property type="entry name" value="MAJOR FACILITATOR SUPERFAMILY DOMAIN-CONTAINING PROTEIN 6-LIKE"/>
    <property type="match status" value="1"/>
</dbReference>
<comment type="similarity">
    <text evidence="2">Belongs to the major facilitator superfamily. MFSD6 family.</text>
</comment>
<dbReference type="InterPro" id="IPR024989">
    <property type="entry name" value="MFS_assoc_dom"/>
</dbReference>
<dbReference type="GO" id="GO:0016020">
    <property type="term" value="C:membrane"/>
    <property type="evidence" value="ECO:0007669"/>
    <property type="project" value="UniProtKB-SubCell"/>
</dbReference>
<evidence type="ECO:0000313" key="10">
    <source>
        <dbReference type="Proteomes" id="UP000663832"/>
    </source>
</evidence>
<evidence type="ECO:0000256" key="1">
    <source>
        <dbReference type="ARBA" id="ARBA00004141"/>
    </source>
</evidence>
<evidence type="ECO:0000313" key="11">
    <source>
        <dbReference type="Proteomes" id="UP000663877"/>
    </source>
</evidence>